<dbReference type="InterPro" id="IPR008966">
    <property type="entry name" value="Adhesion_dom_sf"/>
</dbReference>
<organism evidence="6 7">
    <name type="scientific">Pararobbsia alpina</name>
    <dbReference type="NCBI Taxonomy" id="621374"/>
    <lineage>
        <taxon>Bacteria</taxon>
        <taxon>Pseudomonadati</taxon>
        <taxon>Pseudomonadota</taxon>
        <taxon>Betaproteobacteria</taxon>
        <taxon>Burkholderiales</taxon>
        <taxon>Burkholderiaceae</taxon>
        <taxon>Pararobbsia</taxon>
    </lineage>
</organism>
<dbReference type="InterPro" id="IPR054160">
    <property type="entry name" value="MrkD_recept-bd"/>
</dbReference>
<reference evidence="6 7" key="1">
    <citation type="submission" date="2020-04" db="EMBL/GenBank/DDBJ databases">
        <authorList>
            <person name="De Canck E."/>
        </authorList>
    </citation>
    <scope>NUCLEOTIDE SEQUENCE [LARGE SCALE GENOMIC DNA]</scope>
    <source>
        <strain evidence="6 7">LMG 28138</strain>
    </source>
</reference>
<feature type="domain" description="MrkD-like receptor binding" evidence="5">
    <location>
        <begin position="70"/>
        <end position="134"/>
    </location>
</feature>
<dbReference type="SUPFAM" id="SSF49401">
    <property type="entry name" value="Bacterial adhesins"/>
    <property type="match status" value="1"/>
</dbReference>
<dbReference type="Pfam" id="PF00419">
    <property type="entry name" value="Fimbrial"/>
    <property type="match status" value="1"/>
</dbReference>
<dbReference type="PANTHER" id="PTHR33420:SF14">
    <property type="entry name" value="TYPE 1 FIMBRIN D-MANNOSE SPECIFIC ADHESIN"/>
    <property type="match status" value="1"/>
</dbReference>
<dbReference type="AlphaFoldDB" id="A0A6S7B2B0"/>
<evidence type="ECO:0000313" key="7">
    <source>
        <dbReference type="Proteomes" id="UP000494115"/>
    </source>
</evidence>
<keyword evidence="7" id="KW-1185">Reference proteome</keyword>
<evidence type="ECO:0000256" key="2">
    <source>
        <dbReference type="ARBA" id="ARBA00006671"/>
    </source>
</evidence>
<dbReference type="InterPro" id="IPR050263">
    <property type="entry name" value="Bact_Fimbrial_Adh_Pro"/>
</dbReference>
<dbReference type="InterPro" id="IPR000259">
    <property type="entry name" value="Adhesion_dom_fimbrial"/>
</dbReference>
<evidence type="ECO:0000256" key="1">
    <source>
        <dbReference type="ARBA" id="ARBA00004561"/>
    </source>
</evidence>
<dbReference type="GO" id="GO:0009289">
    <property type="term" value="C:pilus"/>
    <property type="evidence" value="ECO:0007669"/>
    <property type="project" value="UniProtKB-SubCell"/>
</dbReference>
<evidence type="ECO:0000313" key="6">
    <source>
        <dbReference type="EMBL" id="CAB3785668.1"/>
    </source>
</evidence>
<dbReference type="EMBL" id="CADIKM010000007">
    <property type="protein sequence ID" value="CAB3785668.1"/>
    <property type="molecule type" value="Genomic_DNA"/>
</dbReference>
<name>A0A6S7B2B0_9BURK</name>
<evidence type="ECO:0000259" key="5">
    <source>
        <dbReference type="Pfam" id="PF22003"/>
    </source>
</evidence>
<dbReference type="InterPro" id="IPR036937">
    <property type="entry name" value="Adhesion_dom_fimbrial_sf"/>
</dbReference>
<dbReference type="Proteomes" id="UP000494115">
    <property type="component" value="Unassembled WGS sequence"/>
</dbReference>
<evidence type="ECO:0000256" key="3">
    <source>
        <dbReference type="ARBA" id="ARBA00023263"/>
    </source>
</evidence>
<comment type="subcellular location">
    <subcellularLocation>
        <location evidence="1">Fimbrium</location>
    </subcellularLocation>
</comment>
<dbReference type="PANTHER" id="PTHR33420">
    <property type="entry name" value="FIMBRIAL SUBUNIT ELFA-RELATED"/>
    <property type="match status" value="1"/>
</dbReference>
<feature type="domain" description="Fimbrial-type adhesion" evidence="4">
    <location>
        <begin position="204"/>
        <end position="348"/>
    </location>
</feature>
<sequence length="349" mass="37078">MHQKYHINMIKQEPSTWCAESTNWSVQFRRAYRTLLGLLIFSLAPSWSLAGTVTYPANFATIPDLSFDSNITVSPDIAIGTVLQTVEQNLGIRISDITCDWEKNATVNGTPVPGDPKTFQTNVPGIGVRFYITEGWVGRFVQAPISTTISKRGNGAAIDYTRAALVVTGPVSGGTLSTLPSMQITFSGSCITTVSQTQYIKPGSTIAQRTCSVTTPSVIVPLPQIGARSLPNIGSTAGNTAFGIKVECAAGIDLYMTMTDASSPSNRSSNLSLSSDSTAKGAALQILRGQTLISYGPDSALSGTQNQWYVGNATGGVMNIPLSVRYIRTAETLSEGTVKGSATFTMSYE</sequence>
<accession>A0A6S7B2B0</accession>
<evidence type="ECO:0000259" key="4">
    <source>
        <dbReference type="Pfam" id="PF00419"/>
    </source>
</evidence>
<gene>
    <name evidence="6" type="ORF">LMG28138_02034</name>
</gene>
<evidence type="ECO:0008006" key="8">
    <source>
        <dbReference type="Google" id="ProtNLM"/>
    </source>
</evidence>
<proteinExistence type="inferred from homology"/>
<dbReference type="Pfam" id="PF22003">
    <property type="entry name" value="MrkDrd"/>
    <property type="match status" value="1"/>
</dbReference>
<dbReference type="GO" id="GO:0043709">
    <property type="term" value="P:cell adhesion involved in single-species biofilm formation"/>
    <property type="evidence" value="ECO:0007669"/>
    <property type="project" value="TreeGrafter"/>
</dbReference>
<keyword evidence="3" id="KW-0281">Fimbrium</keyword>
<comment type="similarity">
    <text evidence="2">Belongs to the fimbrial protein family.</text>
</comment>
<dbReference type="Gene3D" id="2.60.40.3310">
    <property type="match status" value="1"/>
</dbReference>
<protein>
    <recommendedName>
        <fullName evidence="8">Fimbrial-type adhesion domain-containing protein</fullName>
    </recommendedName>
</protein>
<dbReference type="Gene3D" id="2.60.40.1090">
    <property type="entry name" value="Fimbrial-type adhesion domain"/>
    <property type="match status" value="1"/>
</dbReference>